<reference evidence="5 7" key="3">
    <citation type="submission" date="2020-02" db="EMBL/GenBank/DDBJ databases">
        <authorList>
            <person name="Kociolek L.K."/>
            <person name="Ozer E.A."/>
        </authorList>
    </citation>
    <scope>NUCLEOTIDE SEQUENCE [LARGE SCALE GENOMIC DNA]</scope>
    <source>
        <strain evidence="5 7">ATCC 14501</strain>
    </source>
</reference>
<evidence type="ECO:0000313" key="5">
    <source>
        <dbReference type="EMBL" id="QJA04120.1"/>
    </source>
</evidence>
<organism evidence="2 6">
    <name type="scientific">Clostridium innocuum</name>
    <dbReference type="NCBI Taxonomy" id="1522"/>
    <lineage>
        <taxon>Bacteria</taxon>
        <taxon>Bacillati</taxon>
        <taxon>Bacillota</taxon>
        <taxon>Clostridia</taxon>
        <taxon>Eubacteriales</taxon>
        <taxon>Clostridiaceae</taxon>
        <taxon>Clostridium</taxon>
    </lineage>
</organism>
<reference evidence="3" key="4">
    <citation type="journal article" date="2022" name="Clin. Infect. Dis.">
        <title>Association between Clostridium innocuum and antibiotic-associated diarrhea in adults and children: A cross-sectional study and comparative genomics analysis.</title>
        <authorList>
            <person name="Cherny K.E."/>
            <person name="Muscat E.B."/>
            <person name="Balaji A."/>
            <person name="Mukherjee J."/>
            <person name="Ozer E.A."/>
            <person name="Angarone M.P."/>
            <person name="Hauser A.R."/>
            <person name="Sichel J.S."/>
            <person name="Amponsah E."/>
            <person name="Kociolek L.K."/>
        </authorList>
    </citation>
    <scope>NUCLEOTIDE SEQUENCE</scope>
    <source>
        <strain evidence="3">NU1-AC-029v</strain>
    </source>
</reference>
<dbReference type="PROSITE" id="PS51257">
    <property type="entry name" value="PROKAR_LIPOPROTEIN"/>
    <property type="match status" value="1"/>
</dbReference>
<dbReference type="EMBL" id="WWTN01000035">
    <property type="protein sequence ID" value="MZH57426.1"/>
    <property type="molecule type" value="Genomic_DNA"/>
</dbReference>
<evidence type="ECO:0000313" key="7">
    <source>
        <dbReference type="Proteomes" id="UP000503330"/>
    </source>
</evidence>
<feature type="chain" id="PRO_5043118583" evidence="1">
    <location>
        <begin position="22"/>
        <end position="374"/>
    </location>
</feature>
<evidence type="ECO:0000313" key="2">
    <source>
        <dbReference type="EMBL" id="KGJ52377.1"/>
    </source>
</evidence>
<gene>
    <name evidence="2" type="ORF">CIAN88_15140</name>
    <name evidence="5" type="ORF">G4D54_17565</name>
    <name evidence="4" type="ORF">GT664_17140</name>
    <name evidence="3" type="ORF">MKC95_14260</name>
</gene>
<name>A0A099I588_CLOIN</name>
<proteinExistence type="predicted"/>
<sequence length="374" mass="41409">MNRKPRAVPILLLCSCMLVLGGCNKEDKNKADNDKSSEETKAINEGEYSALLPFSVSDAGQKHAQMQTNLSDTLTIGTGLMELSKEYFSSKTYAFRGGKYLDYNTLDASADNSGLLGRTSKKNANGLNPAVGDVFPTDDGDKKITANDVLLLDIFEYDWYQNKELKGLSLALVFNDKIGTEPKEATIDSDKMKLYGEECARKLVNYLRKAKPEIGNNTPIYVALYNTSSDDATLPGTYFEEAYFESKTNAEFKAINEKWALFPTSTATKLDGTNATYFDRYKASFQDFLGQDIDMIGKGHFMDNELTDLRINVKLHAKSADEVIAAVQLLDERLSIFSSNNFKITVVVKADDVDVATITRNKGTSSTVAQTLLY</sequence>
<dbReference type="EMBL" id="JAKTMA010000025">
    <property type="protein sequence ID" value="MCR0233933.1"/>
    <property type="molecule type" value="Genomic_DNA"/>
</dbReference>
<evidence type="ECO:0000313" key="3">
    <source>
        <dbReference type="EMBL" id="MCR0233933.1"/>
    </source>
</evidence>
<feature type="signal peptide" evidence="1">
    <location>
        <begin position="1"/>
        <end position="21"/>
    </location>
</feature>
<dbReference type="Proteomes" id="UP000604383">
    <property type="component" value="Unassembled WGS sequence"/>
</dbReference>
<accession>A0A099I588</accession>
<dbReference type="CDD" id="cd13440">
    <property type="entry name" value="CamS_repeat_2"/>
    <property type="match status" value="1"/>
</dbReference>
<dbReference type="Proteomes" id="UP000503330">
    <property type="component" value="Chromosome"/>
</dbReference>
<dbReference type="GeneID" id="61927384"/>
<dbReference type="InterPro" id="IPR011426">
    <property type="entry name" value="CamS"/>
</dbReference>
<evidence type="ECO:0000313" key="6">
    <source>
        <dbReference type="Proteomes" id="UP000030008"/>
    </source>
</evidence>
<dbReference type="Proteomes" id="UP000030008">
    <property type="component" value="Unassembled WGS sequence"/>
</dbReference>
<dbReference type="CDD" id="cd13441">
    <property type="entry name" value="CamS_repeat_1"/>
    <property type="match status" value="1"/>
</dbReference>
<reference evidence="2 6" key="1">
    <citation type="submission" date="2014-08" db="EMBL/GenBank/DDBJ databases">
        <title>Clostridium innocuum, an unnegligible vancomycin-resistant pathogen causing extra-intestinal infections.</title>
        <authorList>
            <person name="Feng Y."/>
            <person name="Chiu C.-H."/>
        </authorList>
    </citation>
    <scope>NUCLEOTIDE SEQUENCE [LARGE SCALE GENOMIC DNA]</scope>
    <source>
        <strain evidence="2 6">AN88</strain>
    </source>
</reference>
<dbReference type="RefSeq" id="WP_008728486.1">
    <property type="nucleotide sequence ID" value="NZ_AP025565.1"/>
</dbReference>
<evidence type="ECO:0000313" key="4">
    <source>
        <dbReference type="EMBL" id="MZH57426.1"/>
    </source>
</evidence>
<protein>
    <submittedName>
        <fullName evidence="3">CamS family sex pheromone protein</fullName>
    </submittedName>
</protein>
<reference evidence="4" key="2">
    <citation type="journal article" date="2019" name="Nat. Med.">
        <title>A library of human gut bacterial isolates paired with longitudinal multiomics data enables mechanistic microbiome research.</title>
        <authorList>
            <person name="Poyet M."/>
            <person name="Groussin M."/>
            <person name="Gibbons S.M."/>
            <person name="Avila-Pacheco J."/>
            <person name="Jiang X."/>
            <person name="Kearney S.M."/>
            <person name="Perrotta A.R."/>
            <person name="Berdy B."/>
            <person name="Zhao S."/>
            <person name="Lieberman T.D."/>
            <person name="Swanson P.K."/>
            <person name="Smith M."/>
            <person name="Roesemann S."/>
            <person name="Alexander J.E."/>
            <person name="Rich S.A."/>
            <person name="Livny J."/>
            <person name="Vlamakis H."/>
            <person name="Clish C."/>
            <person name="Bullock K."/>
            <person name="Deik A."/>
            <person name="Scott J."/>
            <person name="Pierce K.A."/>
            <person name="Xavier R.J."/>
            <person name="Alm E.J."/>
        </authorList>
    </citation>
    <scope>NUCLEOTIDE SEQUENCE</scope>
    <source>
        <strain evidence="4">BIOML-A12</strain>
    </source>
</reference>
<dbReference type="Gene3D" id="3.10.570.10">
    <property type="entry name" value="sex pheromone staph- cam373 precursor domain"/>
    <property type="match status" value="1"/>
</dbReference>
<evidence type="ECO:0000256" key="1">
    <source>
        <dbReference type="SAM" id="SignalP"/>
    </source>
</evidence>
<dbReference type="EMBL" id="CP048838">
    <property type="protein sequence ID" value="QJA04120.1"/>
    <property type="molecule type" value="Genomic_DNA"/>
</dbReference>
<dbReference type="EMBL" id="JQIF01000069">
    <property type="protein sequence ID" value="KGJ52377.1"/>
    <property type="molecule type" value="Genomic_DNA"/>
</dbReference>
<dbReference type="AlphaFoldDB" id="A0A099I588"/>
<dbReference type="Proteomes" id="UP001203972">
    <property type="component" value="Unassembled WGS sequence"/>
</dbReference>
<dbReference type="Pfam" id="PF07537">
    <property type="entry name" value="CamS"/>
    <property type="match status" value="1"/>
</dbReference>
<keyword evidence="1" id="KW-0732">Signal</keyword>